<organism evidence="2 3">
    <name type="scientific">Citrobacter koseri</name>
    <name type="common">Citrobacter diversus</name>
    <dbReference type="NCBI Taxonomy" id="545"/>
    <lineage>
        <taxon>Bacteria</taxon>
        <taxon>Pseudomonadati</taxon>
        <taxon>Pseudomonadota</taxon>
        <taxon>Gammaproteobacteria</taxon>
        <taxon>Enterobacterales</taxon>
        <taxon>Enterobacteriaceae</taxon>
        <taxon>Citrobacter</taxon>
    </lineage>
</organism>
<name>A0A2X2XH27_CITKO</name>
<feature type="region of interest" description="Disordered" evidence="1">
    <location>
        <begin position="65"/>
        <end position="94"/>
    </location>
</feature>
<gene>
    <name evidence="2" type="ORF">NCTC10786_01324</name>
</gene>
<feature type="compositionally biased region" description="Basic and acidic residues" evidence="1">
    <location>
        <begin position="65"/>
        <end position="83"/>
    </location>
</feature>
<proteinExistence type="predicted"/>
<dbReference type="AlphaFoldDB" id="A0A2X2XH27"/>
<accession>A0A2X2XH27</accession>
<evidence type="ECO:0000256" key="1">
    <source>
        <dbReference type="SAM" id="MobiDB-lite"/>
    </source>
</evidence>
<dbReference type="EMBL" id="UAVY01000002">
    <property type="protein sequence ID" value="SQB25640.1"/>
    <property type="molecule type" value="Genomic_DNA"/>
</dbReference>
<reference evidence="2 3" key="1">
    <citation type="submission" date="2018-06" db="EMBL/GenBank/DDBJ databases">
        <authorList>
            <consortium name="Pathogen Informatics"/>
            <person name="Doyle S."/>
        </authorList>
    </citation>
    <scope>NUCLEOTIDE SEQUENCE [LARGE SCALE GENOMIC DNA]</scope>
    <source>
        <strain evidence="2 3">NCTC10786</strain>
    </source>
</reference>
<evidence type="ECO:0000313" key="3">
    <source>
        <dbReference type="Proteomes" id="UP000251584"/>
    </source>
</evidence>
<sequence>MRFLRYTSNRPFATVRGRSLRGWFYETLFYAHCSGSVVADDAFLRMPILLMTPSVIFSRRSMDAYKSDNGRDYEDDRRDEEWQRQMSGRSPQTI</sequence>
<dbReference type="Proteomes" id="UP000251584">
    <property type="component" value="Unassembled WGS sequence"/>
</dbReference>
<feature type="compositionally biased region" description="Polar residues" evidence="1">
    <location>
        <begin position="84"/>
        <end position="94"/>
    </location>
</feature>
<protein>
    <submittedName>
        <fullName evidence="2">Uncharacterized protein</fullName>
    </submittedName>
</protein>
<evidence type="ECO:0000313" key="2">
    <source>
        <dbReference type="EMBL" id="SQB25640.1"/>
    </source>
</evidence>